<dbReference type="GO" id="GO:0043565">
    <property type="term" value="F:sequence-specific DNA binding"/>
    <property type="evidence" value="ECO:0007669"/>
    <property type="project" value="InterPro"/>
</dbReference>
<evidence type="ECO:0000256" key="3">
    <source>
        <dbReference type="ARBA" id="ARBA00023125"/>
    </source>
</evidence>
<keyword evidence="3" id="KW-0238">DNA-binding</keyword>
<dbReference type="Proteomes" id="UP000224567">
    <property type="component" value="Unassembled WGS sequence"/>
</dbReference>
<evidence type="ECO:0000313" key="9">
    <source>
        <dbReference type="Proteomes" id="UP000224567"/>
    </source>
</evidence>
<feature type="compositionally biased region" description="Basic and acidic residues" evidence="6">
    <location>
        <begin position="80"/>
        <end position="112"/>
    </location>
</feature>
<feature type="domain" description="WRKY" evidence="7">
    <location>
        <begin position="125"/>
        <end position="194"/>
    </location>
</feature>
<keyword evidence="5" id="KW-0539">Nucleus</keyword>
<dbReference type="SUPFAM" id="SSF118290">
    <property type="entry name" value="WRKY DNA-binding domain"/>
    <property type="match status" value="1"/>
</dbReference>
<dbReference type="InterPro" id="IPR003657">
    <property type="entry name" value="WRKY_dom"/>
</dbReference>
<dbReference type="PROSITE" id="PS50811">
    <property type="entry name" value="WRKY"/>
    <property type="match status" value="1"/>
</dbReference>
<evidence type="ECO:0000259" key="7">
    <source>
        <dbReference type="PROSITE" id="PS50811"/>
    </source>
</evidence>
<keyword evidence="9" id="KW-1185">Reference proteome</keyword>
<dbReference type="InterPro" id="IPR044810">
    <property type="entry name" value="WRKY_plant"/>
</dbReference>
<feature type="region of interest" description="Disordered" evidence="6">
    <location>
        <begin position="221"/>
        <end position="245"/>
    </location>
</feature>
<evidence type="ECO:0000256" key="5">
    <source>
        <dbReference type="ARBA" id="ARBA00023242"/>
    </source>
</evidence>
<dbReference type="Gene3D" id="2.20.25.80">
    <property type="entry name" value="WRKY domain"/>
    <property type="match status" value="1"/>
</dbReference>
<evidence type="ECO:0000256" key="2">
    <source>
        <dbReference type="ARBA" id="ARBA00023015"/>
    </source>
</evidence>
<keyword evidence="4" id="KW-0804">Transcription</keyword>
<dbReference type="PANTHER" id="PTHR31282">
    <property type="entry name" value="WRKY TRANSCRIPTION FACTOR 21-RELATED"/>
    <property type="match status" value="1"/>
</dbReference>
<accession>A0A2G2X4Y0</accession>
<dbReference type="EMBL" id="MLFT02000003">
    <property type="protein sequence ID" value="PHT52521.1"/>
    <property type="molecule type" value="Genomic_DNA"/>
</dbReference>
<name>A0A2G2X4Y0_CAPBA</name>
<evidence type="ECO:0000313" key="8">
    <source>
        <dbReference type="EMBL" id="PHT52521.1"/>
    </source>
</evidence>
<organism evidence="8 9">
    <name type="scientific">Capsicum baccatum</name>
    <name type="common">Peruvian pepper</name>
    <dbReference type="NCBI Taxonomy" id="33114"/>
    <lineage>
        <taxon>Eukaryota</taxon>
        <taxon>Viridiplantae</taxon>
        <taxon>Streptophyta</taxon>
        <taxon>Embryophyta</taxon>
        <taxon>Tracheophyta</taxon>
        <taxon>Spermatophyta</taxon>
        <taxon>Magnoliopsida</taxon>
        <taxon>eudicotyledons</taxon>
        <taxon>Gunneridae</taxon>
        <taxon>Pentapetalae</taxon>
        <taxon>asterids</taxon>
        <taxon>lamiids</taxon>
        <taxon>Solanales</taxon>
        <taxon>Solanaceae</taxon>
        <taxon>Solanoideae</taxon>
        <taxon>Capsiceae</taxon>
        <taxon>Capsicum</taxon>
    </lineage>
</organism>
<evidence type="ECO:0000256" key="4">
    <source>
        <dbReference type="ARBA" id="ARBA00023163"/>
    </source>
</evidence>
<comment type="caution">
    <text evidence="8">The sequence shown here is derived from an EMBL/GenBank/DDBJ whole genome shotgun (WGS) entry which is preliminary data.</text>
</comment>
<dbReference type="GO" id="GO:0003700">
    <property type="term" value="F:DNA-binding transcription factor activity"/>
    <property type="evidence" value="ECO:0007669"/>
    <property type="project" value="InterPro"/>
</dbReference>
<evidence type="ECO:0000256" key="6">
    <source>
        <dbReference type="SAM" id="MobiDB-lite"/>
    </source>
</evidence>
<comment type="subcellular location">
    <subcellularLocation>
        <location evidence="1">Nucleus</location>
    </subcellularLocation>
</comment>
<dbReference type="AlphaFoldDB" id="A0A2G2X4Y0"/>
<gene>
    <name evidence="8" type="ORF">CQW23_06983</name>
</gene>
<dbReference type="GO" id="GO:0005634">
    <property type="term" value="C:nucleus"/>
    <property type="evidence" value="ECO:0007669"/>
    <property type="project" value="UniProtKB-SubCell"/>
</dbReference>
<protein>
    <recommendedName>
        <fullName evidence="7">WRKY domain-containing protein</fullName>
    </recommendedName>
</protein>
<dbReference type="InterPro" id="IPR036576">
    <property type="entry name" value="WRKY_dom_sf"/>
</dbReference>
<keyword evidence="2" id="KW-0805">Transcription regulation</keyword>
<evidence type="ECO:0000256" key="1">
    <source>
        <dbReference type="ARBA" id="ARBA00004123"/>
    </source>
</evidence>
<reference evidence="9" key="2">
    <citation type="journal article" date="2017" name="J. Anim. Genet.">
        <title>Multiple reference genome sequences of hot pepper reveal the massive evolution of plant disease resistance genes by retroduplication.</title>
        <authorList>
            <person name="Kim S."/>
            <person name="Park J."/>
            <person name="Yeom S.-I."/>
            <person name="Kim Y.-M."/>
            <person name="Seo E."/>
            <person name="Kim K.-T."/>
            <person name="Kim M.-S."/>
            <person name="Lee J.M."/>
            <person name="Cheong K."/>
            <person name="Shin H.-S."/>
            <person name="Kim S.-B."/>
            <person name="Han K."/>
            <person name="Lee J."/>
            <person name="Park M."/>
            <person name="Lee H.-A."/>
            <person name="Lee H.-Y."/>
            <person name="Lee Y."/>
            <person name="Oh S."/>
            <person name="Lee J.H."/>
            <person name="Choi E."/>
            <person name="Choi E."/>
            <person name="Lee S.E."/>
            <person name="Jeon J."/>
            <person name="Kim H."/>
            <person name="Choi G."/>
            <person name="Song H."/>
            <person name="Lee J."/>
            <person name="Lee S.-C."/>
            <person name="Kwon J.-K."/>
            <person name="Lee H.-Y."/>
            <person name="Koo N."/>
            <person name="Hong Y."/>
            <person name="Kim R.W."/>
            <person name="Kang W.-H."/>
            <person name="Huh J.H."/>
            <person name="Kang B.-C."/>
            <person name="Yang T.-J."/>
            <person name="Lee Y.-H."/>
            <person name="Bennetzen J.L."/>
            <person name="Choi D."/>
        </authorList>
    </citation>
    <scope>NUCLEOTIDE SEQUENCE [LARGE SCALE GENOMIC DNA]</scope>
    <source>
        <strain evidence="9">cv. PBC81</strain>
    </source>
</reference>
<dbReference type="STRING" id="33114.A0A2G2X4Y0"/>
<sequence>MEELVDETPRKRLIKELVEGKSFAKQLQSLLQQPNIEHYDGSVLADELVLKIWRSFTQAITELNTLVNSNSILVQTQMEVEKTEEVDQADTGDRSNSELKKKGKQGGKDRRGCYKRRNNSGSWMRESETMNDGCAWRKYGQKSILNSKYPRCYYRCTHKYDQDCRATKQVHIMQENPKIMYHTTYFGNHTCNPAKIRKHINNAQFNHSMLECPPFEVKPKIPSSVTHDSTEEEEESLKGQSDNVSSTMDSYLWEDFMPSSPSVHDSTLASHNSSSYFQGLISSDMGDLVKFSDFEAIEFF</sequence>
<reference evidence="8 9" key="1">
    <citation type="journal article" date="2017" name="Genome Biol.">
        <title>New reference genome sequences of hot pepper reveal the massive evolution of plant disease-resistance genes by retroduplication.</title>
        <authorList>
            <person name="Kim S."/>
            <person name="Park J."/>
            <person name="Yeom S.I."/>
            <person name="Kim Y.M."/>
            <person name="Seo E."/>
            <person name="Kim K.T."/>
            <person name="Kim M.S."/>
            <person name="Lee J.M."/>
            <person name="Cheong K."/>
            <person name="Shin H.S."/>
            <person name="Kim S.B."/>
            <person name="Han K."/>
            <person name="Lee J."/>
            <person name="Park M."/>
            <person name="Lee H.A."/>
            <person name="Lee H.Y."/>
            <person name="Lee Y."/>
            <person name="Oh S."/>
            <person name="Lee J.H."/>
            <person name="Choi E."/>
            <person name="Choi E."/>
            <person name="Lee S.E."/>
            <person name="Jeon J."/>
            <person name="Kim H."/>
            <person name="Choi G."/>
            <person name="Song H."/>
            <person name="Lee J."/>
            <person name="Lee S.C."/>
            <person name="Kwon J.K."/>
            <person name="Lee H.Y."/>
            <person name="Koo N."/>
            <person name="Hong Y."/>
            <person name="Kim R.W."/>
            <person name="Kang W.H."/>
            <person name="Huh J.H."/>
            <person name="Kang B.C."/>
            <person name="Yang T.J."/>
            <person name="Lee Y.H."/>
            <person name="Bennetzen J.L."/>
            <person name="Choi D."/>
        </authorList>
    </citation>
    <scope>NUCLEOTIDE SEQUENCE [LARGE SCALE GENOMIC DNA]</scope>
    <source>
        <strain evidence="9">cv. PBC81</strain>
    </source>
</reference>
<dbReference type="SMART" id="SM00774">
    <property type="entry name" value="WRKY"/>
    <property type="match status" value="1"/>
</dbReference>
<dbReference type="OrthoDB" id="2021064at2759"/>
<proteinExistence type="predicted"/>
<dbReference type="Pfam" id="PF03106">
    <property type="entry name" value="WRKY"/>
    <property type="match status" value="1"/>
</dbReference>
<feature type="region of interest" description="Disordered" evidence="6">
    <location>
        <begin position="80"/>
        <end position="126"/>
    </location>
</feature>